<dbReference type="CDD" id="cd04496">
    <property type="entry name" value="SSB_OBF"/>
    <property type="match status" value="1"/>
</dbReference>
<evidence type="ECO:0008006" key="6">
    <source>
        <dbReference type="Google" id="ProtNLM"/>
    </source>
</evidence>
<dbReference type="InterPro" id="IPR000424">
    <property type="entry name" value="Primosome_PriB/ssb"/>
</dbReference>
<dbReference type="SUPFAM" id="SSF50249">
    <property type="entry name" value="Nucleic acid-binding proteins"/>
    <property type="match status" value="1"/>
</dbReference>
<gene>
    <name evidence="4" type="ordered locus">CKR_2845</name>
</gene>
<feature type="compositionally biased region" description="Basic and acidic residues" evidence="3">
    <location>
        <begin position="207"/>
        <end position="233"/>
    </location>
</feature>
<dbReference type="KEGG" id="ckr:CKR_2845"/>
<dbReference type="Gene3D" id="2.40.50.140">
    <property type="entry name" value="Nucleic acid-binding proteins"/>
    <property type="match status" value="2"/>
</dbReference>
<accession>B9E5X1</accession>
<dbReference type="Proteomes" id="UP000007969">
    <property type="component" value="Chromosome"/>
</dbReference>
<dbReference type="AlphaFoldDB" id="B9E5X1"/>
<dbReference type="HOGENOM" id="CLU_1218081_0_0_9"/>
<sequence>MMDNLMLNNKIYLEGKVISELQFSHEMYGEGFYTFNIEVPRLSESKDILFITISERLIGGMDIKIGTEIIVEGQLRSYNKFVDGGNRLILTVFARNIELCVERSKNPNQIFLDGFICKEPVYRTTPFGREISDMLLAVNRAYNKSDYIPTIAWGRNSRFCKSLKVSDNIRIWGRLQSREYQKKISDTETIRKIAYEVSISKMEKVNKDKDHETVEERTSFSHEDEENYEKNGEGEECLSENIEDKRIC</sequence>
<dbReference type="InterPro" id="IPR012340">
    <property type="entry name" value="NA-bd_OB-fold"/>
</dbReference>
<dbReference type="PROSITE" id="PS50935">
    <property type="entry name" value="SSB"/>
    <property type="match status" value="2"/>
</dbReference>
<evidence type="ECO:0000256" key="1">
    <source>
        <dbReference type="ARBA" id="ARBA00023125"/>
    </source>
</evidence>
<proteinExistence type="predicted"/>
<evidence type="ECO:0000313" key="5">
    <source>
        <dbReference type="Proteomes" id="UP000007969"/>
    </source>
</evidence>
<evidence type="ECO:0000313" key="4">
    <source>
        <dbReference type="EMBL" id="BAH07896.1"/>
    </source>
</evidence>
<dbReference type="GO" id="GO:0003697">
    <property type="term" value="F:single-stranded DNA binding"/>
    <property type="evidence" value="ECO:0007669"/>
    <property type="project" value="InterPro"/>
</dbReference>
<organism evidence="4 5">
    <name type="scientific">Clostridium kluyveri (strain NBRC 12016)</name>
    <dbReference type="NCBI Taxonomy" id="583346"/>
    <lineage>
        <taxon>Bacteria</taxon>
        <taxon>Bacillati</taxon>
        <taxon>Bacillota</taxon>
        <taxon>Clostridia</taxon>
        <taxon>Eubacteriales</taxon>
        <taxon>Clostridiaceae</taxon>
        <taxon>Clostridium</taxon>
    </lineage>
</organism>
<reference evidence="5" key="1">
    <citation type="submission" date="2005-09" db="EMBL/GenBank/DDBJ databases">
        <title>Complete genome sequence of Clostridium kluyveri and comparative genomics of Clostridia species.</title>
        <authorList>
            <person name="Inui M."/>
            <person name="Nonaka H."/>
            <person name="Shinoda Y."/>
            <person name="Ikenaga Y."/>
            <person name="Abe M."/>
            <person name="Naito K."/>
            <person name="Vertes A.A."/>
            <person name="Yukawa H."/>
        </authorList>
    </citation>
    <scope>NUCLEOTIDE SEQUENCE [LARGE SCALE GENOMIC DNA]</scope>
    <source>
        <strain evidence="5">NBRC 12016</strain>
    </source>
</reference>
<name>B9E5X1_CLOK1</name>
<dbReference type="NCBIfam" id="NF004476">
    <property type="entry name" value="PRK05813.1"/>
    <property type="match status" value="1"/>
</dbReference>
<dbReference type="EMBL" id="AP009049">
    <property type="protein sequence ID" value="BAH07896.1"/>
    <property type="molecule type" value="Genomic_DNA"/>
</dbReference>
<protein>
    <recommendedName>
        <fullName evidence="6">Single-stranded DNA-binding protein</fullName>
    </recommendedName>
</protein>
<feature type="region of interest" description="Disordered" evidence="3">
    <location>
        <begin position="207"/>
        <end position="248"/>
    </location>
</feature>
<dbReference type="Pfam" id="PF00436">
    <property type="entry name" value="SSB"/>
    <property type="match status" value="1"/>
</dbReference>
<evidence type="ECO:0000256" key="2">
    <source>
        <dbReference type="PROSITE-ProRule" id="PRU00252"/>
    </source>
</evidence>
<keyword evidence="1 2" id="KW-0238">DNA-binding</keyword>
<evidence type="ECO:0000256" key="3">
    <source>
        <dbReference type="SAM" id="MobiDB-lite"/>
    </source>
</evidence>